<organism evidence="1 2">
    <name type="scientific">Thalassospira xianhensis MCCC 1A02616</name>
    <dbReference type="NCBI Taxonomy" id="1177929"/>
    <lineage>
        <taxon>Bacteria</taxon>
        <taxon>Pseudomonadati</taxon>
        <taxon>Pseudomonadota</taxon>
        <taxon>Alphaproteobacteria</taxon>
        <taxon>Rhodospirillales</taxon>
        <taxon>Thalassospiraceae</taxon>
        <taxon>Thalassospira</taxon>
    </lineage>
</organism>
<gene>
    <name evidence="1" type="ORF">TH5_02080</name>
</gene>
<dbReference type="InterPro" id="IPR029052">
    <property type="entry name" value="Metallo-depent_PP-like"/>
</dbReference>
<evidence type="ECO:0008006" key="3">
    <source>
        <dbReference type="Google" id="ProtNLM"/>
    </source>
</evidence>
<protein>
    <recommendedName>
        <fullName evidence="3">Calcineurin-like phosphoesterase domain-containing protein</fullName>
    </recommendedName>
</protein>
<dbReference type="AlphaFoldDB" id="A0A367UHP8"/>
<accession>A0A367UHP8</accession>
<dbReference type="EMBL" id="JPWA01000001">
    <property type="protein sequence ID" value="RCK07837.1"/>
    <property type="molecule type" value="Genomic_DNA"/>
</dbReference>
<dbReference type="Gene3D" id="3.60.21.10">
    <property type="match status" value="1"/>
</dbReference>
<reference evidence="1 2" key="1">
    <citation type="submission" date="2014-07" db="EMBL/GenBank/DDBJ databases">
        <title>Draft genome sequence of Thalassospira xianhensis P-4 (MCCC 1A02616).</title>
        <authorList>
            <person name="Lai Q."/>
            <person name="Shao Z."/>
        </authorList>
    </citation>
    <scope>NUCLEOTIDE SEQUENCE [LARGE SCALE GENOMIC DNA]</scope>
    <source>
        <strain evidence="1 2">MCCC 1A02616</strain>
    </source>
</reference>
<comment type="caution">
    <text evidence="1">The sequence shown here is derived from an EMBL/GenBank/DDBJ whole genome shotgun (WGS) entry which is preliminary data.</text>
</comment>
<sequence>MNTENSSGHKPPLREANGFLFIGDAHLTTRRPGRRKDVSFQETVFKKLDQAVEICNQRQLIPVLSGDVFHRAVEESEALKTTFKRRFVRPLWTPPIAEVGNHDMKGIRLADSDTLCMIAEGLFTVCDTSGPVEEFMINGVRVGLGATPYGQKIPMEVGSLFPLADGIIWLTHHDIAFDGAYPGAITPFEIEGCSLLINGHMHLFKEPVQVGSTLWCNIGSITRTAIDAINYEPAVWEFSPVNGMTRHVLKHEKDVFDLTGSLIDEISPGEHCDDDEEISSFVDLLAASLETNTAATPEGELLMEVFTSKFEQLETSPAVQAIVTNLLHKVTDEQKSAA</sequence>
<dbReference type="Proteomes" id="UP000252419">
    <property type="component" value="Unassembled WGS sequence"/>
</dbReference>
<keyword evidence="2" id="KW-1185">Reference proteome</keyword>
<proteinExistence type="predicted"/>
<dbReference type="SUPFAM" id="SSF56300">
    <property type="entry name" value="Metallo-dependent phosphatases"/>
    <property type="match status" value="1"/>
</dbReference>
<name>A0A367UHP8_9PROT</name>
<evidence type="ECO:0000313" key="2">
    <source>
        <dbReference type="Proteomes" id="UP000252419"/>
    </source>
</evidence>
<dbReference type="RefSeq" id="WP_114120470.1">
    <property type="nucleotide sequence ID" value="NZ_JPWA01000001.1"/>
</dbReference>
<evidence type="ECO:0000313" key="1">
    <source>
        <dbReference type="EMBL" id="RCK07837.1"/>
    </source>
</evidence>